<proteinExistence type="predicted"/>
<dbReference type="AlphaFoldDB" id="A0A0N0XBZ5"/>
<evidence type="ECO:0000256" key="1">
    <source>
        <dbReference type="SAM" id="SignalP"/>
    </source>
</evidence>
<evidence type="ECO:0000313" key="3">
    <source>
        <dbReference type="Proteomes" id="UP000037891"/>
    </source>
</evidence>
<dbReference type="RefSeq" id="WP_054086151.1">
    <property type="nucleotide sequence ID" value="NZ_LGLN01000043.1"/>
</dbReference>
<feature type="signal peptide" evidence="1">
    <location>
        <begin position="1"/>
        <end position="26"/>
    </location>
</feature>
<reference evidence="2 3" key="1">
    <citation type="submission" date="2015-07" db="EMBL/GenBank/DDBJ databases">
        <authorList>
            <person name="Noorani M."/>
        </authorList>
    </citation>
    <scope>NUCLEOTIDE SEQUENCE [LARGE SCALE GENOMIC DNA]</scope>
    <source>
        <strain evidence="2 3">0788_9</strain>
    </source>
</reference>
<organism evidence="2 3">
    <name type="scientific">Pseudomonas syringae pv. cilantro</name>
    <dbReference type="NCBI Taxonomy" id="81035"/>
    <lineage>
        <taxon>Bacteria</taxon>
        <taxon>Pseudomonadati</taxon>
        <taxon>Pseudomonadota</taxon>
        <taxon>Gammaproteobacteria</taxon>
        <taxon>Pseudomonadales</taxon>
        <taxon>Pseudomonadaceae</taxon>
        <taxon>Pseudomonas</taxon>
        <taxon>Pseudomonas syringae</taxon>
    </lineage>
</organism>
<protein>
    <submittedName>
        <fullName evidence="2">TraW protein</fullName>
    </submittedName>
</protein>
<accession>A0A0N0XBZ5</accession>
<dbReference type="Proteomes" id="UP000037891">
    <property type="component" value="Unassembled WGS sequence"/>
</dbReference>
<name>A0A0N0XBZ5_PSESX</name>
<comment type="caution">
    <text evidence="2">The sequence shown here is derived from an EMBL/GenBank/DDBJ whole genome shotgun (WGS) entry which is preliminary data.</text>
</comment>
<feature type="chain" id="PRO_5005862804" evidence="1">
    <location>
        <begin position="27"/>
        <end position="414"/>
    </location>
</feature>
<reference evidence="2 3" key="2">
    <citation type="submission" date="2015-10" db="EMBL/GenBank/DDBJ databases">
        <title>Comparative genomics and high-throughput reverse genetic screens identify a new phytobacterial MAMP and an Arabidopsis receptor required for immune elicitation.</title>
        <authorList>
            <person name="Mott G.A."/>
            <person name="Thakur S."/>
            <person name="Wang P.W."/>
            <person name="Desveaux D."/>
            <person name="Guttman D.S."/>
        </authorList>
    </citation>
    <scope>NUCLEOTIDE SEQUENCE [LARGE SCALE GENOMIC DNA]</scope>
    <source>
        <strain evidence="2 3">0788_9</strain>
    </source>
</reference>
<dbReference type="PATRIC" id="fig|81035.3.peg.5220"/>
<evidence type="ECO:0000313" key="2">
    <source>
        <dbReference type="EMBL" id="KPC31056.1"/>
    </source>
</evidence>
<sequence>MNVLKFSPLAFAMLTVGMFASKPAYAICDGCVVGAVETANLSITLAVNATTAAVGAMATSVNTMLYQVGTAVTQGSSKVANTVETAARVEREFAATQEKNRRYEDARQRYYVSNAICSESASGGAIDVKAGVAAIKTTMRSGGGGKTENRKIAQALTSPAPPSEVDSMRSASIHADYCDTDDYAAYGGASACPNVSTTMPGADKRLDSVMIGAGPNGKSADLTFSQEQTDAAQMYTQNSARRSIGSQLRKGEAESEAGSQYIGLMNQYNSILSAATDPQDQLVADSQPNPATKDLLVDTLKSSSAQAYYAKTASSQAKATGTMSAREFESFEVGRRYANTEYQADLQNMEGDNLLREQIRVQSQTNWLLLELRNDVQRGNVINGLNLASGARSEFEPMLSQKYRAVSGHMGGSH</sequence>
<gene>
    <name evidence="2" type="ORF">ABJ99_4872</name>
</gene>
<dbReference type="EMBL" id="LGLN01000043">
    <property type="protein sequence ID" value="KPC31056.1"/>
    <property type="molecule type" value="Genomic_DNA"/>
</dbReference>
<dbReference type="InterPro" id="IPR053782">
    <property type="entry name" value="TraW-like"/>
</dbReference>
<dbReference type="NCBIfam" id="NF033888">
    <property type="entry name" value="conj_TraW"/>
    <property type="match status" value="1"/>
</dbReference>
<keyword evidence="1" id="KW-0732">Signal</keyword>